<dbReference type="GO" id="GO:0004930">
    <property type="term" value="F:G protein-coupled receptor activity"/>
    <property type="evidence" value="ECO:0007669"/>
    <property type="project" value="UniProtKB-KW"/>
</dbReference>
<feature type="compositionally biased region" description="Polar residues" evidence="9">
    <location>
        <begin position="329"/>
        <end position="359"/>
    </location>
</feature>
<evidence type="ECO:0000256" key="8">
    <source>
        <dbReference type="RuleBase" id="RU000688"/>
    </source>
</evidence>
<feature type="compositionally biased region" description="Basic residues" evidence="9">
    <location>
        <begin position="87"/>
        <end position="96"/>
    </location>
</feature>
<evidence type="ECO:0000313" key="13">
    <source>
        <dbReference type="WBParaSite" id="maker-uti_cns_0012272-snap-gene-0.2-mRNA-1"/>
    </source>
</evidence>
<evidence type="ECO:0000256" key="1">
    <source>
        <dbReference type="ARBA" id="ARBA00004141"/>
    </source>
</evidence>
<evidence type="ECO:0000256" key="4">
    <source>
        <dbReference type="ARBA" id="ARBA00023040"/>
    </source>
</evidence>
<dbReference type="InterPro" id="IPR050125">
    <property type="entry name" value="GPCR_opsins"/>
</dbReference>
<proteinExistence type="inferred from homology"/>
<dbReference type="AlphaFoldDB" id="A0A1I8IGJ3"/>
<feature type="transmembrane region" description="Helical" evidence="10">
    <location>
        <begin position="623"/>
        <end position="643"/>
    </location>
</feature>
<feature type="compositionally biased region" description="Basic residues" evidence="9">
    <location>
        <begin position="408"/>
        <end position="417"/>
    </location>
</feature>
<dbReference type="Gene3D" id="1.20.1070.10">
    <property type="entry name" value="Rhodopsin 7-helix transmembrane proteins"/>
    <property type="match status" value="1"/>
</dbReference>
<keyword evidence="6 8" id="KW-0675">Receptor</keyword>
<feature type="compositionally biased region" description="Gly residues" evidence="9">
    <location>
        <begin position="64"/>
        <end position="76"/>
    </location>
</feature>
<dbReference type="WBParaSite" id="maker-uti_cns_0012272-snap-gene-0.2-mRNA-1">
    <property type="protein sequence ID" value="maker-uti_cns_0012272-snap-gene-0.2-mRNA-1"/>
    <property type="gene ID" value="maker-uti_cns_0012272-snap-gene-0.2"/>
</dbReference>
<dbReference type="SUPFAM" id="SSF81321">
    <property type="entry name" value="Family A G protein-coupled receptor-like"/>
    <property type="match status" value="1"/>
</dbReference>
<keyword evidence="2 8" id="KW-0812">Transmembrane</keyword>
<dbReference type="Proteomes" id="UP000095280">
    <property type="component" value="Unplaced"/>
</dbReference>
<keyword evidence="3 10" id="KW-1133">Transmembrane helix</keyword>
<dbReference type="PROSITE" id="PS50262">
    <property type="entry name" value="G_PROTEIN_RECEP_F1_2"/>
    <property type="match status" value="1"/>
</dbReference>
<organism evidence="12 13">
    <name type="scientific">Macrostomum lignano</name>
    <dbReference type="NCBI Taxonomy" id="282301"/>
    <lineage>
        <taxon>Eukaryota</taxon>
        <taxon>Metazoa</taxon>
        <taxon>Spiralia</taxon>
        <taxon>Lophotrochozoa</taxon>
        <taxon>Platyhelminthes</taxon>
        <taxon>Rhabditophora</taxon>
        <taxon>Macrostomorpha</taxon>
        <taxon>Macrostomida</taxon>
        <taxon>Macrostomidae</taxon>
        <taxon>Macrostomum</taxon>
    </lineage>
</organism>
<dbReference type="PROSITE" id="PS00237">
    <property type="entry name" value="G_PROTEIN_RECEP_F1_1"/>
    <property type="match status" value="1"/>
</dbReference>
<evidence type="ECO:0000256" key="10">
    <source>
        <dbReference type="SAM" id="Phobius"/>
    </source>
</evidence>
<feature type="compositionally biased region" description="Gly residues" evidence="9">
    <location>
        <begin position="137"/>
        <end position="159"/>
    </location>
</feature>
<feature type="compositionally biased region" description="Basic residues" evidence="9">
    <location>
        <begin position="120"/>
        <end position="132"/>
    </location>
</feature>
<keyword evidence="7 8" id="KW-0807">Transducer</keyword>
<evidence type="ECO:0000313" key="12">
    <source>
        <dbReference type="Proteomes" id="UP000095280"/>
    </source>
</evidence>
<sequence>MLNLLPRLIRRFRKALYFRHFHRHLLLLERQAQRPQQRWRQRKRLKPLKVQASTAAAVDLARGSGSGGSSTGGSGSGEAAQAEAAARKQHRRKRQRGSSTGGSGSGEAAAAEAAAAERQRQRRKRRKRRKRQAASSTGGGGEGGSSEGGSGKSGSGKGSCRGLRELVQRTMKLEESQQQIINILAGIQARLDQRAGQSASLLFEPLSSLEELIIYVYARRGDWATAVTDMVNVILTPRLQALVNFNGQGMRNRVCQSGAATELSDRELAFQSKFLGYIQDAVSAIYGTRAEDGRPSQDLVASQVRQYLRHGADRISGRSHRRNTIGAMTPSNSISARSAASTPQASGLSQATTSATPQRAQKRPAPTQQQRAAKRRSANVNRAVREMDDLMGSSDDEFRCPSDYSSAQRRRPGRRGGGHVAPWGGRRPKKAEARADIGADGKVPLGTTNPGWQAIKPLLIRYKRVDFKLERSFPRQAGSSAHSLQEAEQPISDCFISMALVEMTPSTMSWSNATTTETRYWAWDPEFEALIHPFWRQFPPVPELHHYLVGIYISVVGIIGDVGNLLVLFIFVTTKALRTPPNIFLVNLAISDLSFSVIMGFPLLTISSFNGRWAWGRLACELYGFFGGVLGFVSIHTLALISMDRYFVIAQPFEALKRLTYTRAIVMVFFAWSLALLWAIPPFFGY</sequence>
<keyword evidence="12" id="KW-1185">Reference proteome</keyword>
<dbReference type="GO" id="GO:0016020">
    <property type="term" value="C:membrane"/>
    <property type="evidence" value="ECO:0007669"/>
    <property type="project" value="UniProtKB-SubCell"/>
</dbReference>
<feature type="transmembrane region" description="Helical" evidence="10">
    <location>
        <begin position="664"/>
        <end position="684"/>
    </location>
</feature>
<comment type="subcellular location">
    <subcellularLocation>
        <location evidence="1">Membrane</location>
        <topology evidence="1">Multi-pass membrane protein</topology>
    </subcellularLocation>
</comment>
<keyword evidence="5 10" id="KW-0472">Membrane</keyword>
<feature type="transmembrane region" description="Helical" evidence="10">
    <location>
        <begin position="584"/>
        <end position="603"/>
    </location>
</feature>
<comment type="similarity">
    <text evidence="8">Belongs to the G-protein coupled receptor 1 family.</text>
</comment>
<evidence type="ECO:0000256" key="7">
    <source>
        <dbReference type="ARBA" id="ARBA00023224"/>
    </source>
</evidence>
<dbReference type="PRINTS" id="PR00237">
    <property type="entry name" value="GPCRRHODOPSN"/>
</dbReference>
<accession>A0A1I8IGJ3</accession>
<dbReference type="Pfam" id="PF00001">
    <property type="entry name" value="7tm_1"/>
    <property type="match status" value="1"/>
</dbReference>
<feature type="compositionally biased region" description="Low complexity" evidence="9">
    <location>
        <begin position="106"/>
        <end position="116"/>
    </location>
</feature>
<feature type="transmembrane region" description="Helical" evidence="10">
    <location>
        <begin position="547"/>
        <end position="572"/>
    </location>
</feature>
<reference evidence="13" key="1">
    <citation type="submission" date="2016-11" db="UniProtKB">
        <authorList>
            <consortium name="WormBaseParasite"/>
        </authorList>
    </citation>
    <scope>IDENTIFICATION</scope>
</reference>
<evidence type="ECO:0000256" key="2">
    <source>
        <dbReference type="ARBA" id="ARBA00022692"/>
    </source>
</evidence>
<feature type="domain" description="G-protein coupled receptors family 1 profile" evidence="11">
    <location>
        <begin position="563"/>
        <end position="686"/>
    </location>
</feature>
<feature type="region of interest" description="Disordered" evidence="9">
    <location>
        <begin position="311"/>
        <end position="430"/>
    </location>
</feature>
<dbReference type="InterPro" id="IPR000276">
    <property type="entry name" value="GPCR_Rhodpsn"/>
</dbReference>
<dbReference type="InterPro" id="IPR017452">
    <property type="entry name" value="GPCR_Rhodpsn_7TM"/>
</dbReference>
<protein>
    <submittedName>
        <fullName evidence="13">G_PROTEIN_RECEP_F1_2 domain-containing protein</fullName>
    </submittedName>
</protein>
<dbReference type="PANTHER" id="PTHR24240">
    <property type="entry name" value="OPSIN"/>
    <property type="match status" value="1"/>
</dbReference>
<evidence type="ECO:0000256" key="6">
    <source>
        <dbReference type="ARBA" id="ARBA00023170"/>
    </source>
</evidence>
<keyword evidence="4 8" id="KW-0297">G-protein coupled receptor</keyword>
<evidence type="ECO:0000256" key="9">
    <source>
        <dbReference type="SAM" id="MobiDB-lite"/>
    </source>
</evidence>
<evidence type="ECO:0000259" key="11">
    <source>
        <dbReference type="PROSITE" id="PS50262"/>
    </source>
</evidence>
<feature type="region of interest" description="Disordered" evidence="9">
    <location>
        <begin position="59"/>
        <end position="161"/>
    </location>
</feature>
<name>A0A1I8IGJ3_9PLAT</name>
<evidence type="ECO:0000256" key="3">
    <source>
        <dbReference type="ARBA" id="ARBA00022989"/>
    </source>
</evidence>
<evidence type="ECO:0000256" key="5">
    <source>
        <dbReference type="ARBA" id="ARBA00023136"/>
    </source>
</evidence>